<keyword evidence="3" id="KW-1185">Reference proteome</keyword>
<organism evidence="2 3">
    <name type="scientific">Candidatus Protofrankia datiscae</name>
    <dbReference type="NCBI Taxonomy" id="2716812"/>
    <lineage>
        <taxon>Bacteria</taxon>
        <taxon>Bacillati</taxon>
        <taxon>Actinomycetota</taxon>
        <taxon>Actinomycetes</taxon>
        <taxon>Frankiales</taxon>
        <taxon>Frankiaceae</taxon>
        <taxon>Protofrankia</taxon>
    </lineage>
</organism>
<proteinExistence type="predicted"/>
<protein>
    <submittedName>
        <fullName evidence="2">Uncharacterized protein</fullName>
    </submittedName>
</protein>
<dbReference type="EMBL" id="CP002801">
    <property type="protein sequence ID" value="AEH09447.1"/>
    <property type="molecule type" value="Genomic_DNA"/>
</dbReference>
<name>F8B4B6_9ACTN</name>
<accession>F8B4B6</accession>
<evidence type="ECO:0000313" key="2">
    <source>
        <dbReference type="EMBL" id="AEH09447.1"/>
    </source>
</evidence>
<dbReference type="KEGG" id="fsy:FsymDg_2022"/>
<evidence type="ECO:0000256" key="1">
    <source>
        <dbReference type="SAM" id="MobiDB-lite"/>
    </source>
</evidence>
<dbReference type="HOGENOM" id="CLU_1832228_0_0_11"/>
<dbReference type="AlphaFoldDB" id="F8B4B6"/>
<reference evidence="2 3" key="1">
    <citation type="submission" date="2011-05" db="EMBL/GenBank/DDBJ databases">
        <title>Complete sequence of chromosome of Frankia symbiont of Datisca glomerata.</title>
        <authorList>
            <consortium name="US DOE Joint Genome Institute"/>
            <person name="Lucas S."/>
            <person name="Han J."/>
            <person name="Lapidus A."/>
            <person name="Cheng J.-F."/>
            <person name="Goodwin L."/>
            <person name="Pitluck S."/>
            <person name="Peters L."/>
            <person name="Mikhailova N."/>
            <person name="Chertkov O."/>
            <person name="Teshima H."/>
            <person name="Han C."/>
            <person name="Tapia R."/>
            <person name="Land M."/>
            <person name="Hauser L."/>
            <person name="Kyrpides N."/>
            <person name="Ivanova N."/>
            <person name="Pagani I."/>
            <person name="Berry A."/>
            <person name="Pawlowski K."/>
            <person name="Persson T."/>
            <person name="Vanden Heuvel B."/>
            <person name="Benson D."/>
            <person name="Woyke T."/>
        </authorList>
    </citation>
    <scope>NUCLEOTIDE SEQUENCE [LARGE SCALE GENOMIC DNA]</scope>
    <source>
        <strain evidence="3">4085684</strain>
    </source>
</reference>
<feature type="region of interest" description="Disordered" evidence="1">
    <location>
        <begin position="1"/>
        <end position="70"/>
    </location>
</feature>
<dbReference type="STRING" id="656024.FsymDg_2022"/>
<evidence type="ECO:0000313" key="3">
    <source>
        <dbReference type="Proteomes" id="UP000001549"/>
    </source>
</evidence>
<sequence>MARKPAARETVPASPTDPESSPPADRHARAARQGSVDRLVDLATEPVRRRSITLGEGDTRPNHSPGPPLEVIPVSRQWYSNTQPDAALKKAVRASTFALRRTGVFRAGSQEDHAIYSLTSSDPARFPIEEGHRFNGRPVH</sequence>
<gene>
    <name evidence="2" type="ordered locus">FsymDg_2022</name>
</gene>
<dbReference type="Proteomes" id="UP000001549">
    <property type="component" value="Chromosome"/>
</dbReference>